<dbReference type="InterPro" id="IPR016181">
    <property type="entry name" value="Acyl_CoA_acyltransferase"/>
</dbReference>
<dbReference type="AlphaFoldDB" id="A0A507DPY0"/>
<feature type="domain" description="N-acetyltransferase" evidence="4">
    <location>
        <begin position="2"/>
        <end position="68"/>
    </location>
</feature>
<dbReference type="SUPFAM" id="SSF55729">
    <property type="entry name" value="Acyl-CoA N-acyltransferases (Nat)"/>
    <property type="match status" value="1"/>
</dbReference>
<dbReference type="PANTHER" id="PTHR13256:SF16">
    <property type="entry name" value="ALPHA_BETA-TUBULIN-N-ACETYLTRANSFERASE 9"/>
    <property type="match status" value="1"/>
</dbReference>
<keyword evidence="3" id="KW-0012">Acyltransferase</keyword>
<proteinExistence type="inferred from homology"/>
<accession>A0A507DPY0</accession>
<evidence type="ECO:0000259" key="4">
    <source>
        <dbReference type="Pfam" id="PF13302"/>
    </source>
</evidence>
<dbReference type="PANTHER" id="PTHR13256">
    <property type="entry name" value="N-ACETYLTRANSFERASE 9"/>
    <property type="match status" value="1"/>
</dbReference>
<sequence>MIGDVNLYFTTPTRAEIELMIAEPSARTRREGFAALSLMLWYATTRLGGQEVFARVSDKNAPSLRLFRDKIGWVETERSEFFGETTLEARGKVLDKVVRMADGAVMHNFDEVA</sequence>
<organism evidence="5 6">
    <name type="scientific">Powellomyces hirtus</name>
    <dbReference type="NCBI Taxonomy" id="109895"/>
    <lineage>
        <taxon>Eukaryota</taxon>
        <taxon>Fungi</taxon>
        <taxon>Fungi incertae sedis</taxon>
        <taxon>Chytridiomycota</taxon>
        <taxon>Chytridiomycota incertae sedis</taxon>
        <taxon>Chytridiomycetes</taxon>
        <taxon>Spizellomycetales</taxon>
        <taxon>Powellomycetaceae</taxon>
        <taxon>Powellomyces</taxon>
    </lineage>
</organism>
<dbReference type="InterPro" id="IPR039135">
    <property type="entry name" value="NAT9-like"/>
</dbReference>
<reference evidence="5 6" key="1">
    <citation type="journal article" date="2019" name="Sci. Rep.">
        <title>Comparative genomics of chytrid fungi reveal insights into the obligate biotrophic and pathogenic lifestyle of Synchytrium endobioticum.</title>
        <authorList>
            <person name="van de Vossenberg B.T.L.H."/>
            <person name="Warris S."/>
            <person name="Nguyen H.D.T."/>
            <person name="van Gent-Pelzer M.P.E."/>
            <person name="Joly D.L."/>
            <person name="van de Geest H.C."/>
            <person name="Bonants P.J.M."/>
            <person name="Smith D.S."/>
            <person name="Levesque C.A."/>
            <person name="van der Lee T.A.J."/>
        </authorList>
    </citation>
    <scope>NUCLEOTIDE SEQUENCE [LARGE SCALE GENOMIC DNA]</scope>
    <source>
        <strain evidence="5 6">CBS 809.83</strain>
    </source>
</reference>
<dbReference type="InterPro" id="IPR000182">
    <property type="entry name" value="GNAT_dom"/>
</dbReference>
<evidence type="ECO:0000256" key="1">
    <source>
        <dbReference type="ARBA" id="ARBA00009342"/>
    </source>
</evidence>
<keyword evidence="2" id="KW-0808">Transferase</keyword>
<evidence type="ECO:0000256" key="3">
    <source>
        <dbReference type="ARBA" id="ARBA00023315"/>
    </source>
</evidence>
<dbReference type="EMBL" id="QEAQ01000202">
    <property type="protein sequence ID" value="TPX53724.1"/>
    <property type="molecule type" value="Genomic_DNA"/>
</dbReference>
<dbReference type="GO" id="GO:0008080">
    <property type="term" value="F:N-acetyltransferase activity"/>
    <property type="evidence" value="ECO:0007669"/>
    <property type="project" value="InterPro"/>
</dbReference>
<evidence type="ECO:0000256" key="2">
    <source>
        <dbReference type="ARBA" id="ARBA00022679"/>
    </source>
</evidence>
<dbReference type="Proteomes" id="UP000318582">
    <property type="component" value="Unassembled WGS sequence"/>
</dbReference>
<dbReference type="Gene3D" id="3.40.630.30">
    <property type="match status" value="1"/>
</dbReference>
<evidence type="ECO:0000313" key="6">
    <source>
        <dbReference type="Proteomes" id="UP000318582"/>
    </source>
</evidence>
<name>A0A507DPY0_9FUNG</name>
<protein>
    <recommendedName>
        <fullName evidence="4">N-acetyltransferase domain-containing protein</fullName>
    </recommendedName>
</protein>
<dbReference type="Pfam" id="PF13302">
    <property type="entry name" value="Acetyltransf_3"/>
    <property type="match status" value="1"/>
</dbReference>
<gene>
    <name evidence="5" type="ORF">PhCBS80983_g06207</name>
</gene>
<keyword evidence="6" id="KW-1185">Reference proteome</keyword>
<evidence type="ECO:0000313" key="5">
    <source>
        <dbReference type="EMBL" id="TPX53724.1"/>
    </source>
</evidence>
<comment type="caution">
    <text evidence="5">The sequence shown here is derived from an EMBL/GenBank/DDBJ whole genome shotgun (WGS) entry which is preliminary data.</text>
</comment>
<comment type="similarity">
    <text evidence="1">Belongs to the acetyltransferase family. GNAT subfamily.</text>
</comment>